<feature type="compositionally biased region" description="Polar residues" evidence="1">
    <location>
        <begin position="87"/>
        <end position="100"/>
    </location>
</feature>
<gene>
    <name evidence="2" type="ORF">WISP_125258</name>
</gene>
<keyword evidence="3" id="KW-1185">Reference proteome</keyword>
<accession>A0ABQ9CX94</accession>
<dbReference type="Proteomes" id="UP001145742">
    <property type="component" value="Unassembled WGS sequence"/>
</dbReference>
<proteinExistence type="predicted"/>
<feature type="region of interest" description="Disordered" evidence="1">
    <location>
        <begin position="52"/>
        <end position="108"/>
    </location>
</feature>
<sequence length="141" mass="15775">MKPAKDSDTSEHRNICKHITFKVHVHVFLCHAQHTLQNFESLSKPMLDTPAIPLSRPTEPPTHDMTQTGHETIPRAPTVISTKGRPHTNQPHQQLVTEDSQGLRKPRAAKQAFGSACSKSEHSHMMDNMIIPFSSGQRNAE</sequence>
<reference evidence="2" key="1">
    <citation type="submission" date="2019-10" db="EMBL/GenBank/DDBJ databases">
        <authorList>
            <person name="Soares A.E.R."/>
            <person name="Aleixo A."/>
            <person name="Schneider P."/>
            <person name="Miyaki C.Y."/>
            <person name="Schneider M.P."/>
            <person name="Mello C."/>
            <person name="Vasconcelos A.T.R."/>
        </authorList>
    </citation>
    <scope>NUCLEOTIDE SEQUENCE</scope>
    <source>
        <tissue evidence="2">Muscle</tissue>
    </source>
</reference>
<dbReference type="EMBL" id="WHWB01034587">
    <property type="protein sequence ID" value="KAJ7407688.1"/>
    <property type="molecule type" value="Genomic_DNA"/>
</dbReference>
<evidence type="ECO:0000313" key="3">
    <source>
        <dbReference type="Proteomes" id="UP001145742"/>
    </source>
</evidence>
<evidence type="ECO:0000256" key="1">
    <source>
        <dbReference type="SAM" id="MobiDB-lite"/>
    </source>
</evidence>
<protein>
    <submittedName>
        <fullName evidence="2">Uncharacterized protein</fullName>
    </submittedName>
</protein>
<evidence type="ECO:0000313" key="2">
    <source>
        <dbReference type="EMBL" id="KAJ7407688.1"/>
    </source>
</evidence>
<name>A0ABQ9CX94_9PASS</name>
<organism evidence="2 3">
    <name type="scientific">Willisornis vidua</name>
    <name type="common">Xingu scale-backed antbird</name>
    <dbReference type="NCBI Taxonomy" id="1566151"/>
    <lineage>
        <taxon>Eukaryota</taxon>
        <taxon>Metazoa</taxon>
        <taxon>Chordata</taxon>
        <taxon>Craniata</taxon>
        <taxon>Vertebrata</taxon>
        <taxon>Euteleostomi</taxon>
        <taxon>Archelosauria</taxon>
        <taxon>Archosauria</taxon>
        <taxon>Dinosauria</taxon>
        <taxon>Saurischia</taxon>
        <taxon>Theropoda</taxon>
        <taxon>Coelurosauria</taxon>
        <taxon>Aves</taxon>
        <taxon>Neognathae</taxon>
        <taxon>Neoaves</taxon>
        <taxon>Telluraves</taxon>
        <taxon>Australaves</taxon>
        <taxon>Passeriformes</taxon>
        <taxon>Thamnophilidae</taxon>
        <taxon>Willisornis</taxon>
    </lineage>
</organism>
<comment type="caution">
    <text evidence="2">The sequence shown here is derived from an EMBL/GenBank/DDBJ whole genome shotgun (WGS) entry which is preliminary data.</text>
</comment>